<dbReference type="EMBL" id="BA000002">
    <property type="protein sequence ID" value="BAA79678.2"/>
    <property type="molecule type" value="Genomic_DNA"/>
</dbReference>
<accession>Q9YE68</accession>
<dbReference type="CDD" id="cd16400">
    <property type="entry name" value="ParB_Srx_like_nuclease"/>
    <property type="match status" value="1"/>
</dbReference>
<name>Q9YE68_AERPE</name>
<dbReference type="Gene3D" id="3.90.1530.10">
    <property type="entry name" value="Conserved hypothetical protein from pyrococcus furiosus pfu- 392566-001, ParB domain"/>
    <property type="match status" value="1"/>
</dbReference>
<protein>
    <recommendedName>
        <fullName evidence="1">ParB-like N-terminal domain-containing protein</fullName>
    </recommendedName>
</protein>
<dbReference type="InterPro" id="IPR036086">
    <property type="entry name" value="ParB/Sulfiredoxin_sf"/>
</dbReference>
<dbReference type="STRING" id="272557.APE_0702.1"/>
<keyword evidence="3" id="KW-1185">Reference proteome</keyword>
<gene>
    <name evidence="2" type="ordered locus">APE_0702.1</name>
</gene>
<sequence>MVSISSLKPHEEVEDDRLELLLDDIRRRRLVVKPILVDAKTLVILDGHHRFNALKILGARYAPAVLVDYDSPCVSVGSWREGVSVSKEEVRRRGVEGKLYPPRTSRHRVCFEIPDVNAGLEELVGDGLGAGEHDGGL</sequence>
<evidence type="ECO:0000259" key="1">
    <source>
        <dbReference type="SMART" id="SM00470"/>
    </source>
</evidence>
<dbReference type="EnsemblBacteria" id="BAA79678">
    <property type="protein sequence ID" value="BAA79678"/>
    <property type="gene ID" value="APE_0702.1"/>
</dbReference>
<dbReference type="InterPro" id="IPR003115">
    <property type="entry name" value="ParB_N"/>
</dbReference>
<dbReference type="Proteomes" id="UP000002518">
    <property type="component" value="Chromosome"/>
</dbReference>
<dbReference type="SUPFAM" id="SSF110849">
    <property type="entry name" value="ParB/Sulfiredoxin"/>
    <property type="match status" value="1"/>
</dbReference>
<dbReference type="KEGG" id="ape:APE_0702.1"/>
<dbReference type="PIR" id="F72659">
    <property type="entry name" value="F72659"/>
</dbReference>
<evidence type="ECO:0000313" key="3">
    <source>
        <dbReference type="Proteomes" id="UP000002518"/>
    </source>
</evidence>
<dbReference type="eggNOG" id="arCOG01875">
    <property type="taxonomic scope" value="Archaea"/>
</dbReference>
<proteinExistence type="predicted"/>
<dbReference type="AlphaFoldDB" id="Q9YE68"/>
<organism evidence="2 3">
    <name type="scientific">Aeropyrum pernix (strain ATCC 700893 / DSM 11879 / JCM 9820 / NBRC 100138 / K1)</name>
    <dbReference type="NCBI Taxonomy" id="272557"/>
    <lineage>
        <taxon>Archaea</taxon>
        <taxon>Thermoproteota</taxon>
        <taxon>Thermoprotei</taxon>
        <taxon>Desulfurococcales</taxon>
        <taxon>Desulfurococcaceae</taxon>
        <taxon>Aeropyrum</taxon>
    </lineage>
</organism>
<evidence type="ECO:0000313" key="2">
    <source>
        <dbReference type="EMBL" id="BAA79678.2"/>
    </source>
</evidence>
<feature type="domain" description="ParB-like N-terminal" evidence="1">
    <location>
        <begin position="1"/>
        <end position="91"/>
    </location>
</feature>
<reference evidence="2 3" key="1">
    <citation type="journal article" date="1999" name="DNA Res.">
        <title>Complete genome sequence of an aerobic hyper-thermophilic crenarchaeon, Aeropyrum pernix K1.</title>
        <authorList>
            <person name="Kawarabayasi Y."/>
            <person name="Hino Y."/>
            <person name="Horikawa H."/>
            <person name="Yamazaki S."/>
            <person name="Haikawa Y."/>
            <person name="Jin-no K."/>
            <person name="Takahashi M."/>
            <person name="Sekine M."/>
            <person name="Baba S."/>
            <person name="Ankai A."/>
            <person name="Kosugi H."/>
            <person name="Hosoyama A."/>
            <person name="Fukui S."/>
            <person name="Nagai Y."/>
            <person name="Nishijima K."/>
            <person name="Nakazawa H."/>
            <person name="Takamiya M."/>
            <person name="Masuda S."/>
            <person name="Funahashi T."/>
            <person name="Tanaka T."/>
            <person name="Kudoh Y."/>
            <person name="Yamazaki J."/>
            <person name="Kushida N."/>
            <person name="Oguchi A."/>
            <person name="Aoki K."/>
            <person name="Kubota K."/>
            <person name="Nakamura Y."/>
            <person name="Nomura N."/>
            <person name="Sako Y."/>
            <person name="Kikuchi H."/>
        </authorList>
    </citation>
    <scope>NUCLEOTIDE SEQUENCE [LARGE SCALE GENOMIC DNA]</scope>
    <source>
        <strain evidence="3">ATCC 700893 / DSM 11879 / JCM 9820 / NBRC 100138 / K1</strain>
    </source>
</reference>
<dbReference type="SMART" id="SM00470">
    <property type="entry name" value="ParB"/>
    <property type="match status" value="1"/>
</dbReference>